<feature type="region of interest" description="Disordered" evidence="1">
    <location>
        <begin position="69"/>
        <end position="97"/>
    </location>
</feature>
<gene>
    <name evidence="2" type="ORF">PVAP13_7KG122251</name>
</gene>
<comment type="caution">
    <text evidence="2">The sequence shown here is derived from an EMBL/GenBank/DDBJ whole genome shotgun (WGS) entry which is preliminary data.</text>
</comment>
<protein>
    <submittedName>
        <fullName evidence="2">Uncharacterized protein</fullName>
    </submittedName>
</protein>
<proteinExistence type="predicted"/>
<dbReference type="EMBL" id="CM029049">
    <property type="protein sequence ID" value="KAG2571853.1"/>
    <property type="molecule type" value="Genomic_DNA"/>
</dbReference>
<evidence type="ECO:0000313" key="3">
    <source>
        <dbReference type="Proteomes" id="UP000823388"/>
    </source>
</evidence>
<feature type="compositionally biased region" description="Pro residues" evidence="1">
    <location>
        <begin position="74"/>
        <end position="83"/>
    </location>
</feature>
<evidence type="ECO:0000256" key="1">
    <source>
        <dbReference type="SAM" id="MobiDB-lite"/>
    </source>
</evidence>
<organism evidence="2 3">
    <name type="scientific">Panicum virgatum</name>
    <name type="common">Blackwell switchgrass</name>
    <dbReference type="NCBI Taxonomy" id="38727"/>
    <lineage>
        <taxon>Eukaryota</taxon>
        <taxon>Viridiplantae</taxon>
        <taxon>Streptophyta</taxon>
        <taxon>Embryophyta</taxon>
        <taxon>Tracheophyta</taxon>
        <taxon>Spermatophyta</taxon>
        <taxon>Magnoliopsida</taxon>
        <taxon>Liliopsida</taxon>
        <taxon>Poales</taxon>
        <taxon>Poaceae</taxon>
        <taxon>PACMAD clade</taxon>
        <taxon>Panicoideae</taxon>
        <taxon>Panicodae</taxon>
        <taxon>Paniceae</taxon>
        <taxon>Panicinae</taxon>
        <taxon>Panicum</taxon>
        <taxon>Panicum sect. Hiantes</taxon>
    </lineage>
</organism>
<accession>A0A8T0QDG9</accession>
<evidence type="ECO:0000313" key="2">
    <source>
        <dbReference type="EMBL" id="KAG2571853.1"/>
    </source>
</evidence>
<dbReference type="AlphaFoldDB" id="A0A8T0QDG9"/>
<reference evidence="2 3" key="1">
    <citation type="submission" date="2020-05" db="EMBL/GenBank/DDBJ databases">
        <title>WGS assembly of Panicum virgatum.</title>
        <authorList>
            <person name="Lovell J.T."/>
            <person name="Jenkins J."/>
            <person name="Shu S."/>
            <person name="Juenger T.E."/>
            <person name="Schmutz J."/>
        </authorList>
    </citation>
    <scope>NUCLEOTIDE SEQUENCE [LARGE SCALE GENOMIC DNA]</scope>
    <source>
        <strain evidence="3">cv. AP13</strain>
    </source>
</reference>
<sequence>MSHAQAAISSSFIYTRSQLHPRSHVLTHAAAVQSFAMPARPRPSPVSKLNKRLIWFVCWLLRRPRPVCRAGRPPTRPLPPSRPTHPAVAAAQPDCSV</sequence>
<dbReference type="Proteomes" id="UP000823388">
    <property type="component" value="Chromosome 7K"/>
</dbReference>
<name>A0A8T0QDG9_PANVG</name>
<keyword evidence="3" id="KW-1185">Reference proteome</keyword>